<dbReference type="Gramene" id="TVU16991">
    <property type="protein sequence ID" value="TVU16991"/>
    <property type="gene ID" value="EJB05_32997"/>
</dbReference>
<feature type="non-terminal residue" evidence="2">
    <location>
        <position position="1"/>
    </location>
</feature>
<protein>
    <submittedName>
        <fullName evidence="2">Uncharacterized protein</fullName>
    </submittedName>
</protein>
<feature type="compositionally biased region" description="Basic and acidic residues" evidence="1">
    <location>
        <begin position="17"/>
        <end position="29"/>
    </location>
</feature>
<sequence>SSGGPFLFHTAARRGSLRCEGEGDGRGGEGDSGTVVQPEIRAVPSLGGGGLAPLQCRSTRPSASGSAAPIGPGPIQMIYQSAYIQYRSTGSRQGRHVSPKCTAWPR</sequence>
<organism evidence="2 3">
    <name type="scientific">Eragrostis curvula</name>
    <name type="common">weeping love grass</name>
    <dbReference type="NCBI Taxonomy" id="38414"/>
    <lineage>
        <taxon>Eukaryota</taxon>
        <taxon>Viridiplantae</taxon>
        <taxon>Streptophyta</taxon>
        <taxon>Embryophyta</taxon>
        <taxon>Tracheophyta</taxon>
        <taxon>Spermatophyta</taxon>
        <taxon>Magnoliopsida</taxon>
        <taxon>Liliopsida</taxon>
        <taxon>Poales</taxon>
        <taxon>Poaceae</taxon>
        <taxon>PACMAD clade</taxon>
        <taxon>Chloridoideae</taxon>
        <taxon>Eragrostideae</taxon>
        <taxon>Eragrostidinae</taxon>
        <taxon>Eragrostis</taxon>
    </lineage>
</organism>
<accession>A0A5J9U1T7</accession>
<evidence type="ECO:0000256" key="1">
    <source>
        <dbReference type="SAM" id="MobiDB-lite"/>
    </source>
</evidence>
<keyword evidence="3" id="KW-1185">Reference proteome</keyword>
<evidence type="ECO:0000313" key="3">
    <source>
        <dbReference type="Proteomes" id="UP000324897"/>
    </source>
</evidence>
<comment type="caution">
    <text evidence="2">The sequence shown here is derived from an EMBL/GenBank/DDBJ whole genome shotgun (WGS) entry which is preliminary data.</text>
</comment>
<evidence type="ECO:0000313" key="2">
    <source>
        <dbReference type="EMBL" id="TVU16991.1"/>
    </source>
</evidence>
<reference evidence="2 3" key="1">
    <citation type="journal article" date="2019" name="Sci. Rep.">
        <title>A high-quality genome of Eragrostis curvula grass provides insights into Poaceae evolution and supports new strategies to enhance forage quality.</title>
        <authorList>
            <person name="Carballo J."/>
            <person name="Santos B.A.C.M."/>
            <person name="Zappacosta D."/>
            <person name="Garbus I."/>
            <person name="Selva J.P."/>
            <person name="Gallo C.A."/>
            <person name="Diaz A."/>
            <person name="Albertini E."/>
            <person name="Caccamo M."/>
            <person name="Echenique V."/>
        </authorList>
    </citation>
    <scope>NUCLEOTIDE SEQUENCE [LARGE SCALE GENOMIC DNA]</scope>
    <source>
        <strain evidence="3">cv. Victoria</strain>
        <tissue evidence="2">Leaf</tissue>
    </source>
</reference>
<dbReference type="EMBL" id="RWGY01000029">
    <property type="protein sequence ID" value="TVU16991.1"/>
    <property type="molecule type" value="Genomic_DNA"/>
</dbReference>
<feature type="region of interest" description="Disordered" evidence="1">
    <location>
        <begin position="1"/>
        <end position="35"/>
    </location>
</feature>
<dbReference type="AlphaFoldDB" id="A0A5J9U1T7"/>
<dbReference type="Proteomes" id="UP000324897">
    <property type="component" value="Chromosome 7"/>
</dbReference>
<gene>
    <name evidence="2" type="ORF">EJB05_32997</name>
</gene>
<proteinExistence type="predicted"/>
<name>A0A5J9U1T7_9POAL</name>